<proteinExistence type="predicted"/>
<dbReference type="AlphaFoldDB" id="A0A6J7MAU4"/>
<sequence>MNVVHSSGVAVADALNRTAHNLSVGAIVSVVGSHDGADGQFAFPAVVWYCRSNTRPVTGSVADVGRPFGS</sequence>
<gene>
    <name evidence="1" type="ORF">UFOPK3954_00358</name>
</gene>
<accession>A0A6J7MAU4</accession>
<name>A0A6J7MAU4_9ZZZZ</name>
<evidence type="ECO:0000313" key="1">
    <source>
        <dbReference type="EMBL" id="CAB4977991.1"/>
    </source>
</evidence>
<protein>
    <submittedName>
        <fullName evidence="1">Unannotated protein</fullName>
    </submittedName>
</protein>
<dbReference type="EMBL" id="CAFBON010000022">
    <property type="protein sequence ID" value="CAB4977991.1"/>
    <property type="molecule type" value="Genomic_DNA"/>
</dbReference>
<reference evidence="1" key="1">
    <citation type="submission" date="2020-05" db="EMBL/GenBank/DDBJ databases">
        <authorList>
            <person name="Chiriac C."/>
            <person name="Salcher M."/>
            <person name="Ghai R."/>
            <person name="Kavagutti S V."/>
        </authorList>
    </citation>
    <scope>NUCLEOTIDE SEQUENCE</scope>
</reference>
<organism evidence="1">
    <name type="scientific">freshwater metagenome</name>
    <dbReference type="NCBI Taxonomy" id="449393"/>
    <lineage>
        <taxon>unclassified sequences</taxon>
        <taxon>metagenomes</taxon>
        <taxon>ecological metagenomes</taxon>
    </lineage>
</organism>